<organism evidence="1 2">
    <name type="scientific">Shewanella zhuhaiensis</name>
    <dbReference type="NCBI Taxonomy" id="2919576"/>
    <lineage>
        <taxon>Bacteria</taxon>
        <taxon>Pseudomonadati</taxon>
        <taxon>Pseudomonadota</taxon>
        <taxon>Gammaproteobacteria</taxon>
        <taxon>Alteromonadales</taxon>
        <taxon>Shewanellaceae</taxon>
        <taxon>Shewanella</taxon>
    </lineage>
</organism>
<accession>A0AAJ1F070</accession>
<proteinExistence type="predicted"/>
<evidence type="ECO:0000313" key="1">
    <source>
        <dbReference type="EMBL" id="MCH4294232.1"/>
    </source>
</evidence>
<keyword evidence="2" id="KW-1185">Reference proteome</keyword>
<sequence>MLKQFQRTLLPPRMIMKVAADNGNGTVAVVSLSGSHGMNAIGSGTVGGHVYVQDGRVLGSAPDLPHGKTEV</sequence>
<dbReference type="AlphaFoldDB" id="A0AAJ1F070"/>
<reference evidence="1 2" key="1">
    <citation type="submission" date="2022-02" db="EMBL/GenBank/DDBJ databases">
        <title>The genome sequence of Shewanella sp. 3B26.</title>
        <authorList>
            <person name="Du J."/>
        </authorList>
    </citation>
    <scope>NUCLEOTIDE SEQUENCE [LARGE SCALE GENOMIC DNA]</scope>
    <source>
        <strain evidence="1 2">3B26</strain>
    </source>
</reference>
<protein>
    <submittedName>
        <fullName evidence="1">Uncharacterized protein</fullName>
    </submittedName>
</protein>
<comment type="caution">
    <text evidence="1">The sequence shown here is derived from an EMBL/GenBank/DDBJ whole genome shotgun (WGS) entry which is preliminary data.</text>
</comment>
<gene>
    <name evidence="1" type="ORF">MJ923_07925</name>
</gene>
<dbReference type="RefSeq" id="WP_240590623.1">
    <property type="nucleotide sequence ID" value="NZ_JAKUDL010000002.1"/>
</dbReference>
<name>A0AAJ1F070_9GAMM</name>
<evidence type="ECO:0000313" key="2">
    <source>
        <dbReference type="Proteomes" id="UP001297581"/>
    </source>
</evidence>
<dbReference type="Proteomes" id="UP001297581">
    <property type="component" value="Unassembled WGS sequence"/>
</dbReference>
<dbReference type="EMBL" id="JAKUDL010000002">
    <property type="protein sequence ID" value="MCH4294232.1"/>
    <property type="molecule type" value="Genomic_DNA"/>
</dbReference>